<dbReference type="GO" id="GO:0003735">
    <property type="term" value="F:structural constituent of ribosome"/>
    <property type="evidence" value="ECO:0007669"/>
    <property type="project" value="InterPro"/>
</dbReference>
<protein>
    <recommendedName>
        <fullName evidence="8">Large ribosomal subunit protein uL22c</fullName>
    </recommendedName>
</protein>
<dbReference type="FunCoup" id="A0A2V0P3H8">
    <property type="interactions" value="255"/>
</dbReference>
<dbReference type="InterPro" id="IPR005727">
    <property type="entry name" value="Ribosomal_uL22_bac/chlpt-type"/>
</dbReference>
<evidence type="ECO:0000313" key="11">
    <source>
        <dbReference type="Proteomes" id="UP000247498"/>
    </source>
</evidence>
<evidence type="ECO:0000256" key="2">
    <source>
        <dbReference type="ARBA" id="ARBA00009451"/>
    </source>
</evidence>
<dbReference type="PANTHER" id="PTHR13501">
    <property type="entry name" value="CHLOROPLAST 50S RIBOSOMAL PROTEIN L22-RELATED"/>
    <property type="match status" value="1"/>
</dbReference>
<evidence type="ECO:0000256" key="8">
    <source>
        <dbReference type="ARBA" id="ARBA00035285"/>
    </source>
</evidence>
<proteinExistence type="inferred from homology"/>
<dbReference type="STRING" id="307507.A0A2V0P3H8"/>
<accession>A0A2V0P3H8</accession>
<dbReference type="Proteomes" id="UP000247498">
    <property type="component" value="Unassembled WGS sequence"/>
</dbReference>
<comment type="similarity">
    <text evidence="2 9">Belongs to the universal ribosomal protein uL22 family.</text>
</comment>
<dbReference type="AlphaFoldDB" id="A0A2V0P3H8"/>
<dbReference type="GO" id="GO:0009536">
    <property type="term" value="C:plastid"/>
    <property type="evidence" value="ECO:0007669"/>
    <property type="project" value="UniProtKB-SubCell"/>
</dbReference>
<comment type="subcellular location">
    <subcellularLocation>
        <location evidence="1">Plastid</location>
    </subcellularLocation>
</comment>
<organism evidence="10 11">
    <name type="scientific">Raphidocelis subcapitata</name>
    <dbReference type="NCBI Taxonomy" id="307507"/>
    <lineage>
        <taxon>Eukaryota</taxon>
        <taxon>Viridiplantae</taxon>
        <taxon>Chlorophyta</taxon>
        <taxon>core chlorophytes</taxon>
        <taxon>Chlorophyceae</taxon>
        <taxon>CS clade</taxon>
        <taxon>Sphaeropleales</taxon>
        <taxon>Selenastraceae</taxon>
        <taxon>Raphidocelis</taxon>
    </lineage>
</organism>
<keyword evidence="6 9" id="KW-0689">Ribosomal protein</keyword>
<keyword evidence="5" id="KW-0694">RNA-binding</keyword>
<comment type="caution">
    <text evidence="10">The sequence shown here is derived from an EMBL/GenBank/DDBJ whole genome shotgun (WGS) entry which is preliminary data.</text>
</comment>
<keyword evidence="4" id="KW-0699">rRNA-binding</keyword>
<evidence type="ECO:0000256" key="1">
    <source>
        <dbReference type="ARBA" id="ARBA00004474"/>
    </source>
</evidence>
<dbReference type="Pfam" id="PF00237">
    <property type="entry name" value="Ribosomal_L22"/>
    <property type="match status" value="1"/>
</dbReference>
<dbReference type="GO" id="GO:0006412">
    <property type="term" value="P:translation"/>
    <property type="evidence" value="ECO:0007669"/>
    <property type="project" value="InterPro"/>
</dbReference>
<dbReference type="HAMAP" id="MF_01331_B">
    <property type="entry name" value="Ribosomal_uL22_B"/>
    <property type="match status" value="1"/>
</dbReference>
<evidence type="ECO:0000256" key="9">
    <source>
        <dbReference type="RuleBase" id="RU004005"/>
    </source>
</evidence>
<dbReference type="InParanoid" id="A0A2V0P3H8"/>
<dbReference type="NCBIfam" id="TIGR01044">
    <property type="entry name" value="rplV_bact"/>
    <property type="match status" value="1"/>
</dbReference>
<dbReference type="InterPro" id="IPR036394">
    <property type="entry name" value="Ribosomal_uL22_sf"/>
</dbReference>
<dbReference type="GO" id="GO:0015934">
    <property type="term" value="C:large ribosomal subunit"/>
    <property type="evidence" value="ECO:0007669"/>
    <property type="project" value="InterPro"/>
</dbReference>
<keyword evidence="11" id="KW-1185">Reference proteome</keyword>
<dbReference type="InterPro" id="IPR047867">
    <property type="entry name" value="Ribosomal_uL22_bac/org-type"/>
</dbReference>
<name>A0A2V0P3H8_9CHLO</name>
<evidence type="ECO:0000256" key="4">
    <source>
        <dbReference type="ARBA" id="ARBA00022730"/>
    </source>
</evidence>
<dbReference type="OrthoDB" id="1840754at2759"/>
<dbReference type="SUPFAM" id="SSF54843">
    <property type="entry name" value="Ribosomal protein L22"/>
    <property type="match status" value="1"/>
</dbReference>
<keyword evidence="7 9" id="KW-0687">Ribonucleoprotein</keyword>
<dbReference type="CDD" id="cd00336">
    <property type="entry name" value="Ribosomal_L22"/>
    <property type="match status" value="1"/>
</dbReference>
<evidence type="ECO:0000256" key="7">
    <source>
        <dbReference type="ARBA" id="ARBA00023274"/>
    </source>
</evidence>
<reference evidence="10 11" key="1">
    <citation type="journal article" date="2018" name="Sci. Rep.">
        <title>Raphidocelis subcapitata (=Pseudokirchneriella subcapitata) provides an insight into genome evolution and environmental adaptations in the Sphaeropleales.</title>
        <authorList>
            <person name="Suzuki S."/>
            <person name="Yamaguchi H."/>
            <person name="Nakajima N."/>
            <person name="Kawachi M."/>
        </authorList>
    </citation>
    <scope>NUCLEOTIDE SEQUENCE [LARGE SCALE GENOMIC DNA]</scope>
    <source>
        <strain evidence="10 11">NIES-35</strain>
    </source>
</reference>
<dbReference type="GO" id="GO:0019843">
    <property type="term" value="F:rRNA binding"/>
    <property type="evidence" value="ECO:0007669"/>
    <property type="project" value="UniProtKB-KW"/>
</dbReference>
<evidence type="ECO:0000313" key="10">
    <source>
        <dbReference type="EMBL" id="GBF94416.1"/>
    </source>
</evidence>
<keyword evidence="3" id="KW-0934">Plastid</keyword>
<evidence type="ECO:0000256" key="5">
    <source>
        <dbReference type="ARBA" id="ARBA00022884"/>
    </source>
</evidence>
<sequence length="161" mass="17557">MQVTALQQRAAFAGAFRPSRVAPVVARRAPLVCRAAAEVEEVGVSAVGSQEAVAHLRYQRGSVHKVRRVLDVIRGRSYEEAVAMLEYMPYKACEPLLVCLTSAGANGKNGKGVPLSKQFIAEAYADQGPVLKRFRPRAQGRGFKILKPTFHLTIKTAPRAE</sequence>
<dbReference type="PANTHER" id="PTHR13501:SF10">
    <property type="entry name" value="LARGE RIBOSOMAL SUBUNIT PROTEIN UL22M"/>
    <property type="match status" value="1"/>
</dbReference>
<evidence type="ECO:0000256" key="3">
    <source>
        <dbReference type="ARBA" id="ARBA00022640"/>
    </source>
</evidence>
<gene>
    <name evidence="10" type="ORF">Rsub_07230</name>
</gene>
<dbReference type="InterPro" id="IPR001063">
    <property type="entry name" value="Ribosomal_uL22"/>
</dbReference>
<dbReference type="EMBL" id="BDRX01000051">
    <property type="protein sequence ID" value="GBF94416.1"/>
    <property type="molecule type" value="Genomic_DNA"/>
</dbReference>
<evidence type="ECO:0000256" key="6">
    <source>
        <dbReference type="ARBA" id="ARBA00022980"/>
    </source>
</evidence>
<dbReference type="Gene3D" id="3.90.470.10">
    <property type="entry name" value="Ribosomal protein L22/L17"/>
    <property type="match status" value="1"/>
</dbReference>